<dbReference type="InterPro" id="IPR025161">
    <property type="entry name" value="IS402-like_dom"/>
</dbReference>
<reference evidence="2 3" key="1">
    <citation type="journal article" date="2016" name="Arch. Microbiol.">
        <title>Streptomyces zhihengii sp. nov., isolated from rhizospheric soil of Psammosilene tunicoides.</title>
        <authorList>
            <person name="Huang M.J."/>
            <person name="Fei J.J."/>
            <person name="Salam N."/>
            <person name="Kim C.J."/>
            <person name="Hozzein W.N."/>
            <person name="Xiao M."/>
            <person name="Huang H.Q."/>
            <person name="Li W.J."/>
        </authorList>
    </citation>
    <scope>NUCLEOTIDE SEQUENCE [LARGE SCALE GENOMIC DNA]</scope>
    <source>
        <strain evidence="2 3">YIM T102</strain>
    </source>
</reference>
<name>A0ABS2V4I5_9ACTN</name>
<keyword evidence="3" id="KW-1185">Reference proteome</keyword>
<feature type="domain" description="Insertion element IS402-like" evidence="1">
    <location>
        <begin position="2"/>
        <end position="44"/>
    </location>
</feature>
<dbReference type="Proteomes" id="UP000664109">
    <property type="component" value="Unassembled WGS sequence"/>
</dbReference>
<comment type="caution">
    <text evidence="2">The sequence shown here is derived from an EMBL/GenBank/DDBJ whole genome shotgun (WGS) entry which is preliminary data.</text>
</comment>
<evidence type="ECO:0000259" key="1">
    <source>
        <dbReference type="Pfam" id="PF13340"/>
    </source>
</evidence>
<dbReference type="Pfam" id="PF13340">
    <property type="entry name" value="DUF4096"/>
    <property type="match status" value="1"/>
</dbReference>
<gene>
    <name evidence="2" type="ORF">JE024_38225</name>
</gene>
<organism evidence="2 3">
    <name type="scientific">Streptomyces zhihengii</name>
    <dbReference type="NCBI Taxonomy" id="1818004"/>
    <lineage>
        <taxon>Bacteria</taxon>
        <taxon>Bacillati</taxon>
        <taxon>Actinomycetota</taxon>
        <taxon>Actinomycetes</taxon>
        <taxon>Kitasatosporales</taxon>
        <taxon>Streptomycetaceae</taxon>
        <taxon>Streptomyces</taxon>
    </lineage>
</organism>
<evidence type="ECO:0000313" key="2">
    <source>
        <dbReference type="EMBL" id="MBM9624399.1"/>
    </source>
</evidence>
<sequence length="44" mass="5398">MRPLLPVSNRRCGRWWDHRQVIDVILHRVRTCVQWCDLPERFGP</sequence>
<dbReference type="EMBL" id="JAFEJA010000002">
    <property type="protein sequence ID" value="MBM9624399.1"/>
    <property type="molecule type" value="Genomic_DNA"/>
</dbReference>
<protein>
    <submittedName>
        <fullName evidence="2">Transposase</fullName>
    </submittedName>
</protein>
<evidence type="ECO:0000313" key="3">
    <source>
        <dbReference type="Proteomes" id="UP000664109"/>
    </source>
</evidence>
<proteinExistence type="predicted"/>
<accession>A0ABS2V4I5</accession>